<reference evidence="2 3" key="1">
    <citation type="journal article" date="2013" name="Nat. Biotechnol.">
        <title>Genome sequences of rare, uncultured bacteria obtained by differential coverage binning of multiple metagenomes.</title>
        <authorList>
            <person name="Albertsen M."/>
            <person name="Hugenholtz P."/>
            <person name="Skarshewski A."/>
            <person name="Nielsen K.L."/>
            <person name="Tyson G.W."/>
            <person name="Nielsen P.H."/>
        </authorList>
    </citation>
    <scope>NUCLEOTIDE SEQUENCE [LARGE SCALE GENOMIC DNA]</scope>
    <source>
        <strain evidence="2">TM71</strain>
    </source>
</reference>
<dbReference type="InterPro" id="IPR000600">
    <property type="entry name" value="ROK"/>
</dbReference>
<name>R4PXA8_9BACT</name>
<dbReference type="RefSeq" id="WP_015641852.1">
    <property type="nucleotide sequence ID" value="NC_021219.1"/>
</dbReference>
<sequence>MLITIDTGGTKTLVASFGSDGKMGESIKYPTPADPKEYATTLKNVVREQYGQKKVDAIILALPGVVKDGVAVWCPNIGSGWIDVPIAKMLHDILPDVPLLIENDAKLAGLAETRSLHPIPTCSLYVTISTGIGTGVITNGRIDPGLRNSEAGHALIEYDGKVRQWESFASGHAIVKTYKKYARDITSKRTWHQISDRISRGFLAVIPIIQPDIVIIGGSVGTYFDRYGDMLVDILREHLPPHIPCPKFVQAQHPEQAVIYGCYYYGKDFLADRAAQSQ</sequence>
<dbReference type="InterPro" id="IPR043129">
    <property type="entry name" value="ATPase_NBD"/>
</dbReference>
<evidence type="ECO:0000313" key="3">
    <source>
        <dbReference type="Proteomes" id="UP000013893"/>
    </source>
</evidence>
<dbReference type="STRING" id="1332188.L336_0700"/>
<dbReference type="EMBL" id="CP005957">
    <property type="protein sequence ID" value="AGL62402.1"/>
    <property type="molecule type" value="Genomic_DNA"/>
</dbReference>
<dbReference type="Pfam" id="PF00480">
    <property type="entry name" value="ROK"/>
    <property type="match status" value="1"/>
</dbReference>
<dbReference type="PANTHER" id="PTHR18964:SF149">
    <property type="entry name" value="BIFUNCTIONAL UDP-N-ACETYLGLUCOSAMINE 2-EPIMERASE_N-ACETYLMANNOSAMINE KINASE"/>
    <property type="match status" value="1"/>
</dbReference>
<comment type="similarity">
    <text evidence="1">Belongs to the ROK (NagC/XylR) family.</text>
</comment>
<dbReference type="Gene3D" id="3.30.420.40">
    <property type="match status" value="2"/>
</dbReference>
<dbReference type="AlphaFoldDB" id="R4PXA8"/>
<dbReference type="PANTHER" id="PTHR18964">
    <property type="entry name" value="ROK (REPRESSOR, ORF, KINASE) FAMILY"/>
    <property type="match status" value="1"/>
</dbReference>
<dbReference type="OrthoDB" id="257751at2"/>
<dbReference type="HOGENOM" id="CLU_1029300_0_0_0"/>
<dbReference type="KEGG" id="saal:L336_0700"/>
<organism evidence="2 3">
    <name type="scientific">Candidatus Saccharimonas aalborgensis</name>
    <dbReference type="NCBI Taxonomy" id="1332188"/>
    <lineage>
        <taxon>Bacteria</taxon>
        <taxon>Candidatus Saccharimonadota</taxon>
        <taxon>Candidatus Saccharimonadia</taxon>
        <taxon>Candidatus Saccharimonadales</taxon>
        <taxon>Candidatus Saccharimonadaceae</taxon>
        <taxon>Candidatus Saccharimonas</taxon>
    </lineage>
</organism>
<evidence type="ECO:0000256" key="1">
    <source>
        <dbReference type="ARBA" id="ARBA00006479"/>
    </source>
</evidence>
<gene>
    <name evidence="2" type="ORF">L336_0700</name>
</gene>
<keyword evidence="3" id="KW-1185">Reference proteome</keyword>
<dbReference type="Proteomes" id="UP000013893">
    <property type="component" value="Chromosome"/>
</dbReference>
<accession>R4PXA8</accession>
<protein>
    <submittedName>
        <fullName evidence="2">ROK family protein</fullName>
    </submittedName>
</protein>
<proteinExistence type="inferred from homology"/>
<dbReference type="CDD" id="cd23763">
    <property type="entry name" value="ASKHA_ATPase_ROK"/>
    <property type="match status" value="1"/>
</dbReference>
<dbReference type="SUPFAM" id="SSF53067">
    <property type="entry name" value="Actin-like ATPase domain"/>
    <property type="match status" value="1"/>
</dbReference>
<evidence type="ECO:0000313" key="2">
    <source>
        <dbReference type="EMBL" id="AGL62402.1"/>
    </source>
</evidence>